<feature type="region of interest" description="Disordered" evidence="1">
    <location>
        <begin position="346"/>
        <end position="381"/>
    </location>
</feature>
<feature type="compositionally biased region" description="Basic and acidic residues" evidence="1">
    <location>
        <begin position="177"/>
        <end position="187"/>
    </location>
</feature>
<evidence type="ECO:0000313" key="2">
    <source>
        <dbReference type="EMBL" id="MPL86919.1"/>
    </source>
</evidence>
<name>A0A644V6E9_9ZZZZ</name>
<organism evidence="2">
    <name type="scientific">bioreactor metagenome</name>
    <dbReference type="NCBI Taxonomy" id="1076179"/>
    <lineage>
        <taxon>unclassified sequences</taxon>
        <taxon>metagenomes</taxon>
        <taxon>ecological metagenomes</taxon>
    </lineage>
</organism>
<comment type="caution">
    <text evidence="2">The sequence shown here is derived from an EMBL/GenBank/DDBJ whole genome shotgun (WGS) entry which is preliminary data.</text>
</comment>
<feature type="region of interest" description="Disordered" evidence="1">
    <location>
        <begin position="165"/>
        <end position="195"/>
    </location>
</feature>
<proteinExistence type="predicted"/>
<feature type="compositionally biased region" description="Basic and acidic residues" evidence="1">
    <location>
        <begin position="355"/>
        <end position="372"/>
    </location>
</feature>
<protein>
    <submittedName>
        <fullName evidence="2">Uncharacterized protein</fullName>
    </submittedName>
</protein>
<dbReference type="EMBL" id="VSSQ01000229">
    <property type="protein sequence ID" value="MPL86919.1"/>
    <property type="molecule type" value="Genomic_DNA"/>
</dbReference>
<reference evidence="2" key="1">
    <citation type="submission" date="2019-08" db="EMBL/GenBank/DDBJ databases">
        <authorList>
            <person name="Kucharzyk K."/>
            <person name="Murdoch R.W."/>
            <person name="Higgins S."/>
            <person name="Loffler F."/>
        </authorList>
    </citation>
    <scope>NUCLEOTIDE SEQUENCE</scope>
</reference>
<dbReference type="AlphaFoldDB" id="A0A644V6E9"/>
<evidence type="ECO:0000256" key="1">
    <source>
        <dbReference type="SAM" id="MobiDB-lite"/>
    </source>
</evidence>
<accession>A0A644V6E9</accession>
<feature type="region of interest" description="Disordered" evidence="1">
    <location>
        <begin position="207"/>
        <end position="242"/>
    </location>
</feature>
<feature type="region of interest" description="Disordered" evidence="1">
    <location>
        <begin position="20"/>
        <end position="40"/>
    </location>
</feature>
<feature type="compositionally biased region" description="Basic and acidic residues" evidence="1">
    <location>
        <begin position="214"/>
        <end position="229"/>
    </location>
</feature>
<sequence>MLALEVWVFVQHRHVVNDKAVDRDDHGHHKHGDADFPDAGEVAFRRRQVVVEGDHGNVEAVQHDAQHRVGRANAAQGQIAVTRALGVDQGGHQHKAQHFHQPPDPVTREEVGEVGLHKHVDKLEHEVGKQNERSRAGKAEGHVVSFAQVGFVHVVVHATVGQHAFKDNHGRASGHGTHKEEHGHEGRVPQGEDLAGGDQVERTQRGLVQGGQGHAEDGQRNGALDHDLANLDEPGVAAGHPFQRGHREFDEQHGNVGCHAQAHFKQNGGGAGEEEHEGQTQRMAQIVQQGDNHEGVAQKGCGDGRTHRRVEVLHAHDVAGDSGKVAARCKAHAAQKVKADPHAPGLHIAEVGDGTDAHGKADNGDDKAHRQNDGGNHVAGGGRQEFADIEQLVPGGNNYAVVCHLLILPVLLAALRFPSLQGIGHCAAGCVGSARTLGFLNLAHGCVNGSGQIVLGLLNVCVLFRLEESFAAFGHGVSTAKQHRPEGHDHGHGTQSAVGQLAHGLRAQVLVEPKLLEFAGVGVGIMGFGVLGGGRSSHGRGKHHPRGTAGIVFAVNVVYVLAGIFSDARAGNPDQVAAAAKGQGVHGAGFHATGQLAFLEAGFAEGALLHQGIERLIVLEARHIEGTGNHAVPAAHALRTFVGHAAVRLLLEAFGKTGRGAGRVVAVEALQLAEHVLAVDVVLVNHCPLIGRGAALGGSHRKVGEGFFGLGQVVHRVAGFFATAATDAARGVMQHAVAVCIVGEGVYPGIGHLGSAQCRNHARASHDGQEFSAIHMRFSVQLAPYGRAL</sequence>
<gene>
    <name evidence="2" type="ORF">SDC9_32906</name>
</gene>